<protein>
    <recommendedName>
        <fullName evidence="4">Polysaccharide biosynthesis protein</fullName>
    </recommendedName>
</protein>
<reference evidence="2 3" key="1">
    <citation type="journal article" date="2010" name="Stand. Genomic Sci.">
        <title>Complete genome sequence of Nocardiopsis dassonvillei type strain (IMRU 509).</title>
        <authorList>
            <person name="Sun H."/>
            <person name="Lapidus A."/>
            <person name="Nolan M."/>
            <person name="Lucas S."/>
            <person name="Del Rio T.G."/>
            <person name="Tice H."/>
            <person name="Cheng J.F."/>
            <person name="Tapia R."/>
            <person name="Han C."/>
            <person name="Goodwin L."/>
            <person name="Pitluck S."/>
            <person name="Pagani I."/>
            <person name="Ivanova N."/>
            <person name="Mavromatis K."/>
            <person name="Mikhailova N."/>
            <person name="Pati A."/>
            <person name="Chen A."/>
            <person name="Palaniappan K."/>
            <person name="Land M."/>
            <person name="Hauser L."/>
            <person name="Chang Y.J."/>
            <person name="Jeffries C.D."/>
            <person name="Djao O.D."/>
            <person name="Rohde M."/>
            <person name="Sikorski J."/>
            <person name="Goker M."/>
            <person name="Woyke T."/>
            <person name="Bristow J."/>
            <person name="Eisen J.A."/>
            <person name="Markowitz V."/>
            <person name="Hugenholtz P."/>
            <person name="Kyrpides N.C."/>
            <person name="Klenk H.P."/>
        </authorList>
    </citation>
    <scope>NUCLEOTIDE SEQUENCE [LARGE SCALE GENOMIC DNA]</scope>
    <source>
        <strain evidence="3">ATCC 23218 / DSM 43111 / CIP 107115 / JCM 7437 / KCTC 9190 / NBRC 14626 / NCTC 10488 / NRRL B-5397 / IMRU 509</strain>
    </source>
</reference>
<evidence type="ECO:0000313" key="3">
    <source>
        <dbReference type="Proteomes" id="UP000002219"/>
    </source>
</evidence>
<evidence type="ECO:0008006" key="4">
    <source>
        <dbReference type="Google" id="ProtNLM"/>
    </source>
</evidence>
<dbReference type="AlphaFoldDB" id="D7B195"/>
<feature type="transmembrane region" description="Helical" evidence="1">
    <location>
        <begin position="235"/>
        <end position="260"/>
    </location>
</feature>
<sequence>MPEEPARRKGGVTRDFLSRGTKMALAIFLPGARVLVFFSALSAYGPEVPASYGSTLSLLLVVMSPGTAYQILVVARLRGETLLRDTEKPAALAAVVLAGSVFLSAAALVAGGGVLFFQHSPALFAAYYLACLPSVFIAPLMYAAGGILVVTGQEGVRLRTSVENFAGYAVLAAAVFLWQPPPVVALVVIGAGCSLIDLATLVRTVLRTEPRARTAAVRAVRTGARRMFSAHVMRSVPGSFSGSFDVLVLVVTFALVAQIATSLPVAQAAATVAFITVVRTLVVPLKPYGMVAGRLLRASEGVPGDPTRRLRLFTASMALVLWPVALPFLAAPGPIAGLLGLEQEPLVLWGVRLVGVQLLLEPWAGFLSSVLKVVIAPHATVRGLVVLLWCTALPVIALLALAGLLNLLSLWLVLVTARAGFALYTAYTARRFVLRTEAAR</sequence>
<feature type="transmembrane region" description="Helical" evidence="1">
    <location>
        <begin position="23"/>
        <end position="44"/>
    </location>
</feature>
<keyword evidence="1" id="KW-0812">Transmembrane</keyword>
<keyword evidence="1" id="KW-0472">Membrane</keyword>
<feature type="transmembrane region" description="Helical" evidence="1">
    <location>
        <begin position="266"/>
        <end position="289"/>
    </location>
</feature>
<feature type="transmembrane region" description="Helical" evidence="1">
    <location>
        <begin position="383"/>
        <end position="402"/>
    </location>
</feature>
<dbReference type="eggNOG" id="ENOG5033DAB">
    <property type="taxonomic scope" value="Bacteria"/>
</dbReference>
<feature type="transmembrane region" description="Helical" evidence="1">
    <location>
        <begin position="56"/>
        <end position="77"/>
    </location>
</feature>
<gene>
    <name evidence="2" type="ordered locus">Ndas_1043</name>
</gene>
<feature type="transmembrane region" description="Helical" evidence="1">
    <location>
        <begin position="349"/>
        <end position="371"/>
    </location>
</feature>
<feature type="transmembrane region" description="Helical" evidence="1">
    <location>
        <begin position="89"/>
        <end position="117"/>
    </location>
</feature>
<feature type="transmembrane region" description="Helical" evidence="1">
    <location>
        <begin position="408"/>
        <end position="427"/>
    </location>
</feature>
<feature type="transmembrane region" description="Helical" evidence="1">
    <location>
        <begin position="123"/>
        <end position="150"/>
    </location>
</feature>
<dbReference type="Proteomes" id="UP000002219">
    <property type="component" value="Chromosome 1"/>
</dbReference>
<feature type="transmembrane region" description="Helical" evidence="1">
    <location>
        <begin position="162"/>
        <end position="178"/>
    </location>
</feature>
<keyword evidence="1" id="KW-1133">Transmembrane helix</keyword>
<feature type="transmembrane region" description="Helical" evidence="1">
    <location>
        <begin position="184"/>
        <end position="206"/>
    </location>
</feature>
<evidence type="ECO:0000256" key="1">
    <source>
        <dbReference type="SAM" id="Phobius"/>
    </source>
</evidence>
<proteinExistence type="predicted"/>
<dbReference type="HOGENOM" id="CLU_622318_0_0_11"/>
<name>D7B195_NOCDD</name>
<dbReference type="KEGG" id="nda:Ndas_1043"/>
<keyword evidence="3" id="KW-1185">Reference proteome</keyword>
<feature type="transmembrane region" description="Helical" evidence="1">
    <location>
        <begin position="310"/>
        <end position="329"/>
    </location>
</feature>
<accession>D7B195</accession>
<organism evidence="2 3">
    <name type="scientific">Nocardiopsis dassonvillei (strain ATCC 23218 / DSM 43111 / CIP 107115 / JCM 7437 / KCTC 9190 / NBRC 14626 / NCTC 10488 / NRRL B-5397 / IMRU 509)</name>
    <name type="common">Actinomadura dassonvillei</name>
    <dbReference type="NCBI Taxonomy" id="446468"/>
    <lineage>
        <taxon>Bacteria</taxon>
        <taxon>Bacillati</taxon>
        <taxon>Actinomycetota</taxon>
        <taxon>Actinomycetes</taxon>
        <taxon>Streptosporangiales</taxon>
        <taxon>Nocardiopsidaceae</taxon>
        <taxon>Nocardiopsis</taxon>
    </lineage>
</organism>
<dbReference type="EMBL" id="CP002040">
    <property type="protein sequence ID" value="ADH66486.1"/>
    <property type="molecule type" value="Genomic_DNA"/>
</dbReference>
<evidence type="ECO:0000313" key="2">
    <source>
        <dbReference type="EMBL" id="ADH66486.1"/>
    </source>
</evidence>